<dbReference type="RefSeq" id="WP_209976470.1">
    <property type="nucleotide sequence ID" value="NZ_JAGGLB010000027.1"/>
</dbReference>
<feature type="region of interest" description="Disordered" evidence="1">
    <location>
        <begin position="80"/>
        <end position="143"/>
    </location>
</feature>
<evidence type="ECO:0000313" key="4">
    <source>
        <dbReference type="Proteomes" id="UP001519287"/>
    </source>
</evidence>
<evidence type="ECO:0000256" key="2">
    <source>
        <dbReference type="SAM" id="Phobius"/>
    </source>
</evidence>
<feature type="compositionally biased region" description="Low complexity" evidence="1">
    <location>
        <begin position="97"/>
        <end position="140"/>
    </location>
</feature>
<evidence type="ECO:0000313" key="3">
    <source>
        <dbReference type="EMBL" id="MBP1994631.1"/>
    </source>
</evidence>
<dbReference type="Proteomes" id="UP001519287">
    <property type="component" value="Unassembled WGS sequence"/>
</dbReference>
<evidence type="ECO:0000256" key="1">
    <source>
        <dbReference type="SAM" id="MobiDB-lite"/>
    </source>
</evidence>
<dbReference type="EMBL" id="JAGGLB010000027">
    <property type="protein sequence ID" value="MBP1994631.1"/>
    <property type="molecule type" value="Genomic_DNA"/>
</dbReference>
<keyword evidence="4" id="KW-1185">Reference proteome</keyword>
<feature type="transmembrane region" description="Helical" evidence="2">
    <location>
        <begin position="6"/>
        <end position="29"/>
    </location>
</feature>
<feature type="compositionally biased region" description="Polar residues" evidence="1">
    <location>
        <begin position="81"/>
        <end position="96"/>
    </location>
</feature>
<keyword evidence="2" id="KW-0472">Membrane</keyword>
<comment type="caution">
    <text evidence="3">The sequence shown here is derived from an EMBL/GenBank/DDBJ whole genome shotgun (WGS) entry which is preliminary data.</text>
</comment>
<gene>
    <name evidence="3" type="ORF">J2Z66_006270</name>
</gene>
<protein>
    <submittedName>
        <fullName evidence="3">Uncharacterized protein</fullName>
    </submittedName>
</protein>
<organism evidence="3 4">
    <name type="scientific">Paenibacillus eucommiae</name>
    <dbReference type="NCBI Taxonomy" id="1355755"/>
    <lineage>
        <taxon>Bacteria</taxon>
        <taxon>Bacillati</taxon>
        <taxon>Bacillota</taxon>
        <taxon>Bacilli</taxon>
        <taxon>Bacillales</taxon>
        <taxon>Paenibacillaceae</taxon>
        <taxon>Paenibacillus</taxon>
    </lineage>
</organism>
<sequence>MKLLSWFSKILISTVLISTLTVLTTWYVVSLYVDEIIRQYQLPGIGKKIQISDITARLSEELNISKPRDGAVAINDKVVQPSPSASTKPPAGTQSNGTIPGASSASSSGASSLTAPTASPATSPYDLGSSGASGSPAPGGAKDDAVAVWGQVRQDSEKQQMAISTEEFAEKKDMLTAEDKMKIFSLVVTKLPEDKVQQLSTLLEDGVTMDELEKADEILQQNLEEEEYKQLMEILNKY</sequence>
<accession>A0ABS4J678</accession>
<keyword evidence="2" id="KW-0812">Transmembrane</keyword>
<keyword evidence="2" id="KW-1133">Transmembrane helix</keyword>
<reference evidence="3 4" key="1">
    <citation type="submission" date="2021-03" db="EMBL/GenBank/DDBJ databases">
        <title>Genomic Encyclopedia of Type Strains, Phase IV (KMG-IV): sequencing the most valuable type-strain genomes for metagenomic binning, comparative biology and taxonomic classification.</title>
        <authorList>
            <person name="Goeker M."/>
        </authorList>
    </citation>
    <scope>NUCLEOTIDE SEQUENCE [LARGE SCALE GENOMIC DNA]</scope>
    <source>
        <strain evidence="3 4">DSM 26048</strain>
    </source>
</reference>
<name>A0ABS4J678_9BACL</name>
<proteinExistence type="predicted"/>